<keyword evidence="1" id="KW-0540">Nuclease</keyword>
<dbReference type="GO" id="GO:0003677">
    <property type="term" value="F:DNA binding"/>
    <property type="evidence" value="ECO:0007669"/>
    <property type="project" value="InterPro"/>
</dbReference>
<evidence type="ECO:0000256" key="6">
    <source>
        <dbReference type="ARBA" id="ARBA00093790"/>
    </source>
</evidence>
<evidence type="ECO:0000256" key="2">
    <source>
        <dbReference type="ARBA" id="ARBA00022747"/>
    </source>
</evidence>
<accession>X1MP53</accession>
<keyword evidence="3" id="KW-0255">Endonuclease</keyword>
<comment type="caution">
    <text evidence="7">The sequence shown here is derived from an EMBL/GenBank/DDBJ whole genome shotgun (WGS) entry which is preliminary data.</text>
</comment>
<dbReference type="Pfam" id="PF09520">
    <property type="entry name" value="RE_TdeIII"/>
    <property type="match status" value="1"/>
</dbReference>
<evidence type="ECO:0000256" key="5">
    <source>
        <dbReference type="ARBA" id="ARBA00093760"/>
    </source>
</evidence>
<evidence type="ECO:0000313" key="7">
    <source>
        <dbReference type="EMBL" id="GAI19821.1"/>
    </source>
</evidence>
<comment type="catalytic activity">
    <reaction evidence="5">
        <text>Endonucleolytic cleavage of DNA to give specific double-stranded fragments with terminal 5'-phosphates.</text>
        <dbReference type="EC" id="3.1.21.4"/>
    </reaction>
</comment>
<protein>
    <recommendedName>
        <fullName evidence="6">type II site-specific deoxyribonuclease</fullName>
        <ecNumber evidence="6">3.1.21.4</ecNumber>
    </recommendedName>
</protein>
<sequence>LYDLANGEVLVGEQFWNFVANDNIYNELLDVFQKVGQELRVEINEKFAELRG</sequence>
<organism evidence="7">
    <name type="scientific">marine sediment metagenome</name>
    <dbReference type="NCBI Taxonomy" id="412755"/>
    <lineage>
        <taxon>unclassified sequences</taxon>
        <taxon>metagenomes</taxon>
        <taxon>ecological metagenomes</taxon>
    </lineage>
</organism>
<name>X1MP53_9ZZZZ</name>
<feature type="non-terminal residue" evidence="7">
    <location>
        <position position="1"/>
    </location>
</feature>
<gene>
    <name evidence="7" type="ORF">S06H3_29226</name>
</gene>
<dbReference type="GO" id="GO:0009307">
    <property type="term" value="P:DNA restriction-modification system"/>
    <property type="evidence" value="ECO:0007669"/>
    <property type="project" value="InterPro"/>
</dbReference>
<dbReference type="GO" id="GO:0009036">
    <property type="term" value="F:type II site-specific deoxyribonuclease activity"/>
    <property type="evidence" value="ECO:0007669"/>
    <property type="project" value="InterPro"/>
</dbReference>
<evidence type="ECO:0000256" key="1">
    <source>
        <dbReference type="ARBA" id="ARBA00022722"/>
    </source>
</evidence>
<proteinExistence type="predicted"/>
<dbReference type="AlphaFoldDB" id="X1MP53"/>
<dbReference type="EMBL" id="BARV01017112">
    <property type="protein sequence ID" value="GAI19821.1"/>
    <property type="molecule type" value="Genomic_DNA"/>
</dbReference>
<reference evidence="7" key="1">
    <citation type="journal article" date="2014" name="Front. Microbiol.">
        <title>High frequency of phylogenetically diverse reductive dehalogenase-homologous genes in deep subseafloor sedimentary metagenomes.</title>
        <authorList>
            <person name="Kawai M."/>
            <person name="Futagami T."/>
            <person name="Toyoda A."/>
            <person name="Takaki Y."/>
            <person name="Nishi S."/>
            <person name="Hori S."/>
            <person name="Arai W."/>
            <person name="Tsubouchi T."/>
            <person name="Morono Y."/>
            <person name="Uchiyama I."/>
            <person name="Ito T."/>
            <person name="Fujiyama A."/>
            <person name="Inagaki F."/>
            <person name="Takami H."/>
        </authorList>
    </citation>
    <scope>NUCLEOTIDE SEQUENCE</scope>
    <source>
        <strain evidence="7">Expedition CK06-06</strain>
    </source>
</reference>
<evidence type="ECO:0000256" key="4">
    <source>
        <dbReference type="ARBA" id="ARBA00022801"/>
    </source>
</evidence>
<keyword evidence="2" id="KW-0680">Restriction system</keyword>
<evidence type="ECO:0000256" key="3">
    <source>
        <dbReference type="ARBA" id="ARBA00022759"/>
    </source>
</evidence>
<dbReference type="EC" id="3.1.21.4" evidence="6"/>
<keyword evidence="4" id="KW-0378">Hydrolase</keyword>
<dbReference type="InterPro" id="IPR019045">
    <property type="entry name" value="Restrct_endonuc_II_HinfI"/>
</dbReference>